<feature type="compositionally biased region" description="Basic and acidic residues" evidence="1">
    <location>
        <begin position="304"/>
        <end position="313"/>
    </location>
</feature>
<sequence>MSCKVELIPISEGNRIAVKKVEKIIIGRGSSLGCNDKKISRQHAELLLKNDETLWIKPTHTNPVFYRTSHGKTIQLTKDIEQELKDGDQIGLLPTSFFFRISFSTDTNDNKDKLSTSSDQQLYRSTNNLDSNNHTDIKSTTIPSKDISSKTKSSDVEPKPYIQDTNTSTHVSLQDQNEFESTNSNKTPRKLPTWMIVSTSSSKTASTKTTSSSSCLYDSSSSDLPPTVKRQLNSEEDNNSNTKDLSNTSDIPVTNPSKSSLAKSFDSDSNDGFDSVSTKKIESNNKHRPACSYGASCYRKNLMHRTDQSHPGDSDYDDEEKTDNNDKKDDNDVDKPLCPYGKSCYRQNPQHKRDYKH</sequence>
<dbReference type="GO" id="GO:0005634">
    <property type="term" value="C:nucleus"/>
    <property type="evidence" value="ECO:0007669"/>
    <property type="project" value="TreeGrafter"/>
</dbReference>
<feature type="domain" description="PBZ-type" evidence="3">
    <location>
        <begin position="288"/>
        <end position="313"/>
    </location>
</feature>
<dbReference type="AlphaFoldDB" id="A0A814PFG8"/>
<dbReference type="PANTHER" id="PTHR21315">
    <property type="entry name" value="APRATAXIN AND PNK-LIKE FACTOR-RELATED"/>
    <property type="match status" value="1"/>
</dbReference>
<feature type="compositionally biased region" description="Low complexity" evidence="1">
    <location>
        <begin position="198"/>
        <end position="224"/>
    </location>
</feature>
<reference evidence="4" key="1">
    <citation type="submission" date="2021-02" db="EMBL/GenBank/DDBJ databases">
        <authorList>
            <person name="Nowell W R."/>
        </authorList>
    </citation>
    <scope>NUCLEOTIDE SEQUENCE</scope>
</reference>
<dbReference type="GO" id="GO:0035861">
    <property type="term" value="C:site of double-strand break"/>
    <property type="evidence" value="ECO:0007669"/>
    <property type="project" value="TreeGrafter"/>
</dbReference>
<organism evidence="4 6">
    <name type="scientific">Rotaria sordida</name>
    <dbReference type="NCBI Taxonomy" id="392033"/>
    <lineage>
        <taxon>Eukaryota</taxon>
        <taxon>Metazoa</taxon>
        <taxon>Spiralia</taxon>
        <taxon>Gnathifera</taxon>
        <taxon>Rotifera</taxon>
        <taxon>Eurotatoria</taxon>
        <taxon>Bdelloidea</taxon>
        <taxon>Philodinida</taxon>
        <taxon>Philodinidae</taxon>
        <taxon>Rotaria</taxon>
    </lineage>
</organism>
<dbReference type="Pfam" id="PF10283">
    <property type="entry name" value="zf-CCHH"/>
    <property type="match status" value="2"/>
</dbReference>
<dbReference type="InterPro" id="IPR000253">
    <property type="entry name" value="FHA_dom"/>
</dbReference>
<dbReference type="GO" id="GO:0003906">
    <property type="term" value="F:DNA-(apurinic or apyrimidinic site) endonuclease activity"/>
    <property type="evidence" value="ECO:0007669"/>
    <property type="project" value="InterPro"/>
</dbReference>
<dbReference type="EMBL" id="CAJNOU010000869">
    <property type="protein sequence ID" value="CAF1105521.1"/>
    <property type="molecule type" value="Genomic_DNA"/>
</dbReference>
<evidence type="ECO:0000313" key="6">
    <source>
        <dbReference type="Proteomes" id="UP000663889"/>
    </source>
</evidence>
<dbReference type="PANTHER" id="PTHR21315:SF2">
    <property type="entry name" value="APRATAXIN AND PNK-LIKE FACTOR"/>
    <property type="match status" value="1"/>
</dbReference>
<feature type="region of interest" description="Disordered" evidence="1">
    <location>
        <begin position="108"/>
        <end position="286"/>
    </location>
</feature>
<dbReference type="SUPFAM" id="SSF49879">
    <property type="entry name" value="SMAD/FHA domain"/>
    <property type="match status" value="1"/>
</dbReference>
<evidence type="ECO:0000259" key="2">
    <source>
        <dbReference type="Pfam" id="PF00498"/>
    </source>
</evidence>
<evidence type="ECO:0000313" key="5">
    <source>
        <dbReference type="EMBL" id="CAF3978982.1"/>
    </source>
</evidence>
<evidence type="ECO:0000259" key="3">
    <source>
        <dbReference type="Pfam" id="PF10283"/>
    </source>
</evidence>
<dbReference type="Gene3D" id="2.60.200.20">
    <property type="match status" value="1"/>
</dbReference>
<evidence type="ECO:0000256" key="1">
    <source>
        <dbReference type="SAM" id="MobiDB-lite"/>
    </source>
</evidence>
<feature type="compositionally biased region" description="Basic and acidic residues" evidence="1">
    <location>
        <begin position="147"/>
        <end position="158"/>
    </location>
</feature>
<comment type="caution">
    <text evidence="4">The sequence shown here is derived from an EMBL/GenBank/DDBJ whole genome shotgun (WGS) entry which is preliminary data.</text>
</comment>
<dbReference type="EMBL" id="CAJOBE010005606">
    <property type="protein sequence ID" value="CAF3978982.1"/>
    <property type="molecule type" value="Genomic_DNA"/>
</dbReference>
<feature type="compositionally biased region" description="Basic and acidic residues" evidence="1">
    <location>
        <begin position="322"/>
        <end position="335"/>
    </location>
</feature>
<protein>
    <recommendedName>
        <fullName evidence="7">Aprataxin and PNK-like factor</fullName>
    </recommendedName>
</protein>
<name>A0A814PFG8_9BILA</name>
<feature type="compositionally biased region" description="Polar residues" evidence="1">
    <location>
        <begin position="163"/>
        <end position="186"/>
    </location>
</feature>
<feature type="domain" description="FHA" evidence="2">
    <location>
        <begin position="25"/>
        <end position="91"/>
    </location>
</feature>
<dbReference type="InterPro" id="IPR039253">
    <property type="entry name" value="APLF"/>
</dbReference>
<dbReference type="GO" id="GO:0008408">
    <property type="term" value="F:3'-5' exonuclease activity"/>
    <property type="evidence" value="ECO:0007669"/>
    <property type="project" value="InterPro"/>
</dbReference>
<accession>A0A814PFG8</accession>
<dbReference type="Pfam" id="PF00498">
    <property type="entry name" value="FHA"/>
    <property type="match status" value="1"/>
</dbReference>
<evidence type="ECO:0008006" key="7">
    <source>
        <dbReference type="Google" id="ProtNLM"/>
    </source>
</evidence>
<dbReference type="Proteomes" id="UP000663874">
    <property type="component" value="Unassembled WGS sequence"/>
</dbReference>
<evidence type="ECO:0000313" key="4">
    <source>
        <dbReference type="EMBL" id="CAF1105521.1"/>
    </source>
</evidence>
<gene>
    <name evidence="5" type="ORF">FNK824_LOCUS24754</name>
    <name evidence="4" type="ORF">SEV965_LOCUS16104</name>
</gene>
<feature type="compositionally biased region" description="Polar residues" evidence="1">
    <location>
        <begin position="239"/>
        <end position="262"/>
    </location>
</feature>
<dbReference type="GO" id="GO:0006302">
    <property type="term" value="P:double-strand break repair"/>
    <property type="evidence" value="ECO:0007669"/>
    <property type="project" value="InterPro"/>
</dbReference>
<feature type="domain" description="PBZ-type" evidence="3">
    <location>
        <begin position="335"/>
        <end position="357"/>
    </location>
</feature>
<feature type="region of interest" description="Disordered" evidence="1">
    <location>
        <begin position="302"/>
        <end position="357"/>
    </location>
</feature>
<dbReference type="InterPro" id="IPR019406">
    <property type="entry name" value="APLF_PBZ"/>
</dbReference>
<dbReference type="InterPro" id="IPR008984">
    <property type="entry name" value="SMAD_FHA_dom_sf"/>
</dbReference>
<dbReference type="Proteomes" id="UP000663889">
    <property type="component" value="Unassembled WGS sequence"/>
</dbReference>
<feature type="compositionally biased region" description="Polar residues" evidence="1">
    <location>
        <begin position="115"/>
        <end position="134"/>
    </location>
</feature>
<proteinExistence type="predicted"/>